<evidence type="ECO:0000256" key="1">
    <source>
        <dbReference type="SAM" id="MobiDB-lite"/>
    </source>
</evidence>
<proteinExistence type="predicted"/>
<accession>C1MWX2</accession>
<dbReference type="GeneID" id="9685435"/>
<evidence type="ECO:0000313" key="3">
    <source>
        <dbReference type="Proteomes" id="UP000001876"/>
    </source>
</evidence>
<reference evidence="2 3" key="1">
    <citation type="journal article" date="2009" name="Science">
        <title>Green evolution and dynamic adaptations revealed by genomes of the marine picoeukaryotes Micromonas.</title>
        <authorList>
            <person name="Worden A.Z."/>
            <person name="Lee J.H."/>
            <person name="Mock T."/>
            <person name="Rouze P."/>
            <person name="Simmons M.P."/>
            <person name="Aerts A.L."/>
            <person name="Allen A.E."/>
            <person name="Cuvelier M.L."/>
            <person name="Derelle E."/>
            <person name="Everett M.V."/>
            <person name="Foulon E."/>
            <person name="Grimwood J."/>
            <person name="Gundlach H."/>
            <person name="Henrissat B."/>
            <person name="Napoli C."/>
            <person name="McDonald S.M."/>
            <person name="Parker M.S."/>
            <person name="Rombauts S."/>
            <person name="Salamov A."/>
            <person name="Von Dassow P."/>
            <person name="Badger J.H."/>
            <person name="Coutinho P.M."/>
            <person name="Demir E."/>
            <person name="Dubchak I."/>
            <person name="Gentemann C."/>
            <person name="Eikrem W."/>
            <person name="Gready J.E."/>
            <person name="John U."/>
            <person name="Lanier W."/>
            <person name="Lindquist E.A."/>
            <person name="Lucas S."/>
            <person name="Mayer K.F."/>
            <person name="Moreau H."/>
            <person name="Not F."/>
            <person name="Otillar R."/>
            <person name="Panaud O."/>
            <person name="Pangilinan J."/>
            <person name="Paulsen I."/>
            <person name="Piegu B."/>
            <person name="Poliakov A."/>
            <person name="Robbens S."/>
            <person name="Schmutz J."/>
            <person name="Toulza E."/>
            <person name="Wyss T."/>
            <person name="Zelensky A."/>
            <person name="Zhou K."/>
            <person name="Armbrust E.V."/>
            <person name="Bhattacharya D."/>
            <person name="Goodenough U.W."/>
            <person name="Van de Peer Y."/>
            <person name="Grigoriev I.V."/>
        </authorList>
    </citation>
    <scope>NUCLEOTIDE SEQUENCE [LARGE SCALE GENOMIC DNA]</scope>
    <source>
        <strain evidence="2 3">CCMP1545</strain>
    </source>
</reference>
<dbReference type="KEGG" id="mpp:MICPUCDRAFT_40483"/>
<keyword evidence="3" id="KW-1185">Reference proteome</keyword>
<organism evidence="3">
    <name type="scientific">Micromonas pusilla (strain CCMP1545)</name>
    <name type="common">Picoplanktonic green alga</name>
    <dbReference type="NCBI Taxonomy" id="564608"/>
    <lineage>
        <taxon>Eukaryota</taxon>
        <taxon>Viridiplantae</taxon>
        <taxon>Chlorophyta</taxon>
        <taxon>Mamiellophyceae</taxon>
        <taxon>Mamiellales</taxon>
        <taxon>Mamiellaceae</taxon>
        <taxon>Micromonas</taxon>
    </lineage>
</organism>
<dbReference type="RefSeq" id="XP_003059705.1">
    <property type="nucleotide sequence ID" value="XM_003059659.1"/>
</dbReference>
<dbReference type="OMA" id="GNALAMD"/>
<protein>
    <submittedName>
        <fullName evidence="2">Predicted protein</fullName>
    </submittedName>
</protein>
<feature type="region of interest" description="Disordered" evidence="1">
    <location>
        <begin position="1011"/>
        <end position="1036"/>
    </location>
</feature>
<dbReference type="AlphaFoldDB" id="C1MWX2"/>
<evidence type="ECO:0000313" key="2">
    <source>
        <dbReference type="EMBL" id="EEH55657.1"/>
    </source>
</evidence>
<dbReference type="Proteomes" id="UP000001876">
    <property type="component" value="Unassembled WGS sequence"/>
</dbReference>
<feature type="compositionally biased region" description="Basic residues" evidence="1">
    <location>
        <begin position="1023"/>
        <end position="1033"/>
    </location>
</feature>
<dbReference type="EMBL" id="GG663741">
    <property type="protein sequence ID" value="EEH55657.1"/>
    <property type="molecule type" value="Genomic_DNA"/>
</dbReference>
<sequence length="1076" mass="114990">MSESFSPAELLDAEWPSHLLGEILDNLLEGDLTAKEEALAQRRLAKGAREDEDGENARTVLSACLRFAGKKLHGGDGGPAHHHKTASAQASNWCACALAVTRDAPPTASISSAAYDTFRGAFMRHENLGDVMLATTTRAAEKDGGSRRVSAFVALAAASSRTVRDAVDALAGCVSAMPIDDVDAFVDGLDERAAIDLLECAIAREDQTLATKTLPCLFRSKRECAAAAMRLASRGLTHDDGASFTRWSETLAIISESCAGWSLGEDDEAAVLDLVRKLPSLAKGKPPRATSRVVRALTRVVHVSSSSSCREALNATARACLDESGTTAACGLSIASELLRMEKDVSVAVGAFDSGFEHGDEFVTCVAHDLASEVVANATKKTEITRWKRGVLSRAASIANEAVEKLANAEDGDASAFAKRLPAVARLHLAETRTTADAAVAFTRDVLQLIDGLVKGTRDGLKQNRTCCSALRSVVEIMLDESVRFPSSAEKCLETVSKSNEEKTTPSDLKSYRAFLLDAHRAMQSVASASADFKLNDASTATACRVTLSGAAKLLDLKAEELASEHRAHVFETAASCVRESTSPSNFHAEEDNASENVVTCATHAMTAWRDWRSSRVASAQTPTALQLLSACVSIATAAGDVNSAHSLASRVTNEQERVAAAQAVAKRAQPAMASNSFTAAGRAGRHFPACGVAAMFSLALHDLVSTSGLGGVNVDIARGMLRVTRTLMRASGSEHSRDAAFVVDSSMSLLRDAMFYDHVMKAPSLATDATEIIVDHYQRVDTASDRVSSLADILFDASPHLGKGKLLDACTVLVSTIERDLIALAKTYSLASHLDVISDASVALQKTLDAALKFTKAKSDAADAKKGMPGFLVLAVKTARLCLDAVYAQPQDSDELAEVISAGARLQKSIELLMRHSVLPSHVMEILRPWRAELFFESARMTERLSLDKHGRPTESVKGLDSFVDKGKGGAYLEEVMHTRDELAARMSWADEWVVGGGAAVEQGGVKSATAHADGAVNGTKNAKKRRRRKRDRNPYVEALKEAEGKRGGTSREYDDLEDFIVCKPGKNYRRLLGL</sequence>
<name>C1MWX2_MICPC</name>
<dbReference type="OrthoDB" id="1882119at2759"/>
<gene>
    <name evidence="2" type="ORF">MICPUCDRAFT_40483</name>
</gene>